<dbReference type="RefSeq" id="WP_244386614.1">
    <property type="nucleotide sequence ID" value="NZ_AP025564.1"/>
</dbReference>
<feature type="transmembrane region" description="Helical" evidence="1">
    <location>
        <begin position="7"/>
        <end position="31"/>
    </location>
</feature>
<reference evidence="2 3" key="1">
    <citation type="submission" date="2022-01" db="EMBL/GenBank/DDBJ databases">
        <title>Novel bile acid biosynthetic pathways are enriched in the microbiome of centenarians.</title>
        <authorList>
            <person name="Sato Y."/>
            <person name="Atarashi K."/>
            <person name="Plichta R.D."/>
            <person name="Arai Y."/>
            <person name="Sasajima S."/>
            <person name="Kearney M.S."/>
            <person name="Suda W."/>
            <person name="Takeshita K."/>
            <person name="Sasaki T."/>
            <person name="Okamoto S."/>
            <person name="Skelly N.A."/>
            <person name="Okamura Y."/>
            <person name="Vlamakis H."/>
            <person name="Li Y."/>
            <person name="Tanoue T."/>
            <person name="Takei H."/>
            <person name="Nittono H."/>
            <person name="Narushima S."/>
            <person name="Irie J."/>
            <person name="Itoh H."/>
            <person name="Moriya K."/>
            <person name="Sugiura Y."/>
            <person name="Suematsu M."/>
            <person name="Moritoki N."/>
            <person name="Shibata S."/>
            <person name="Littman R.D."/>
            <person name="Fischbach A.M."/>
            <person name="Uwamino Y."/>
            <person name="Inoue T."/>
            <person name="Honda A."/>
            <person name="Hattori M."/>
            <person name="Murai T."/>
            <person name="Xavier J.R."/>
            <person name="Hirose N."/>
            <person name="Honda K."/>
        </authorList>
    </citation>
    <scope>NUCLEOTIDE SEQUENCE [LARGE SCALE GENOMIC DNA]</scope>
    <source>
        <strain evidence="2 3">CE91-St30</strain>
    </source>
</reference>
<name>A0ABN6MJC5_9ACTN</name>
<proteinExistence type="predicted"/>
<protein>
    <submittedName>
        <fullName evidence="2">Stage V sporulation protein AC</fullName>
    </submittedName>
</protein>
<dbReference type="InterPro" id="IPR005562">
    <property type="entry name" value="SpoVA"/>
</dbReference>
<accession>A0ABN6MJC5</accession>
<dbReference type="EMBL" id="AP025564">
    <property type="protein sequence ID" value="BDE97358.1"/>
    <property type="molecule type" value="Genomic_DNA"/>
</dbReference>
<gene>
    <name evidence="2" type="primary">spoVAC</name>
    <name evidence="2" type="ORF">CE91St30_26910</name>
</gene>
<feature type="transmembrane region" description="Helical" evidence="1">
    <location>
        <begin position="66"/>
        <end position="86"/>
    </location>
</feature>
<keyword evidence="1" id="KW-1133">Transmembrane helix</keyword>
<keyword evidence="1" id="KW-0812">Transmembrane</keyword>
<organism evidence="2 3">
    <name type="scientific">Raoultibacter timonensis</name>
    <dbReference type="NCBI Taxonomy" id="1907662"/>
    <lineage>
        <taxon>Bacteria</taxon>
        <taxon>Bacillati</taxon>
        <taxon>Actinomycetota</taxon>
        <taxon>Coriobacteriia</taxon>
        <taxon>Eggerthellales</taxon>
        <taxon>Eggerthellaceae</taxon>
        <taxon>Raoultibacter</taxon>
    </lineage>
</organism>
<feature type="transmembrane region" description="Helical" evidence="1">
    <location>
        <begin position="106"/>
        <end position="128"/>
    </location>
</feature>
<feature type="transmembrane region" description="Helical" evidence="1">
    <location>
        <begin position="37"/>
        <end position="59"/>
    </location>
</feature>
<dbReference type="Pfam" id="PF03862">
    <property type="entry name" value="SpoVAC_SpoVAEB"/>
    <property type="match status" value="1"/>
</dbReference>
<dbReference type="Proteomes" id="UP001320544">
    <property type="component" value="Chromosome"/>
</dbReference>
<keyword evidence="1" id="KW-0472">Membrane</keyword>
<evidence type="ECO:0000256" key="1">
    <source>
        <dbReference type="SAM" id="Phobius"/>
    </source>
</evidence>
<evidence type="ECO:0000313" key="3">
    <source>
        <dbReference type="Proteomes" id="UP001320544"/>
    </source>
</evidence>
<sequence length="129" mass="12645">MDSVKALVGSFIVGGILAMVGQAFMSIAVAVLGPDSFFLAATTLVGVGLVGAVLFVFGVYQKIEQVGGFGAALPFSGLAAAVAGTVVRAKEDGAAMGASMLAGVKLAAWVLGTGSLIVVIVGLVAFLIG</sequence>
<evidence type="ECO:0000313" key="2">
    <source>
        <dbReference type="EMBL" id="BDE97358.1"/>
    </source>
</evidence>
<keyword evidence="3" id="KW-1185">Reference proteome</keyword>